<comment type="catalytic activity">
    <reaction evidence="7">
        <text>hydrogencarbonate + H(+) = CO2 + H2O</text>
        <dbReference type="Rhea" id="RHEA:10748"/>
        <dbReference type="ChEBI" id="CHEBI:15377"/>
        <dbReference type="ChEBI" id="CHEBI:15378"/>
        <dbReference type="ChEBI" id="CHEBI:16526"/>
        <dbReference type="ChEBI" id="CHEBI:17544"/>
        <dbReference type="EC" id="4.2.1.1"/>
    </reaction>
</comment>
<comment type="cofactor">
    <cofactor evidence="1 7">
        <name>Zn(2+)</name>
        <dbReference type="ChEBI" id="CHEBI:29105"/>
    </cofactor>
</comment>
<dbReference type="InterPro" id="IPR023561">
    <property type="entry name" value="Carbonic_anhydrase_a-class"/>
</dbReference>
<dbReference type="InterPro" id="IPR036398">
    <property type="entry name" value="CA_dom_sf"/>
</dbReference>
<dbReference type="SMART" id="SM01057">
    <property type="entry name" value="Carb_anhydrase"/>
    <property type="match status" value="1"/>
</dbReference>
<comment type="similarity">
    <text evidence="7">Belongs to the alpha-carbonic anhydrase family.</text>
</comment>
<dbReference type="Proteomes" id="UP000029920">
    <property type="component" value="Unassembled WGS sequence"/>
</dbReference>
<dbReference type="PANTHER" id="PTHR18952:SF208">
    <property type="entry name" value="CARBONIC ANHYDRASE XA-RELATED"/>
    <property type="match status" value="1"/>
</dbReference>
<evidence type="ECO:0000256" key="2">
    <source>
        <dbReference type="ARBA" id="ARBA00012925"/>
    </source>
</evidence>
<gene>
    <name evidence="9" type="ORF">LS72_008255</name>
</gene>
<evidence type="ECO:0000256" key="5">
    <source>
        <dbReference type="ARBA" id="ARBA00022833"/>
    </source>
</evidence>
<keyword evidence="5 7" id="KW-0862">Zinc</keyword>
<feature type="signal peptide" evidence="7">
    <location>
        <begin position="1"/>
        <end position="19"/>
    </location>
</feature>
<feature type="domain" description="Alpha-carbonic anhydrase" evidence="8">
    <location>
        <begin position="24"/>
        <end position="246"/>
    </location>
</feature>
<evidence type="ECO:0000256" key="1">
    <source>
        <dbReference type="ARBA" id="ARBA00001947"/>
    </source>
</evidence>
<dbReference type="EC" id="4.2.1.1" evidence="2 7"/>
<organism evidence="9 10">
    <name type="scientific">Helicobacter apodemus</name>
    <dbReference type="NCBI Taxonomy" id="135569"/>
    <lineage>
        <taxon>Bacteria</taxon>
        <taxon>Pseudomonadati</taxon>
        <taxon>Campylobacterota</taxon>
        <taxon>Epsilonproteobacteria</taxon>
        <taxon>Campylobacterales</taxon>
        <taxon>Helicobacteraceae</taxon>
        <taxon>Helicobacter</taxon>
    </lineage>
</organism>
<protein>
    <recommendedName>
        <fullName evidence="3 7">Carbonic anhydrase</fullName>
        <ecNumber evidence="2 7">4.2.1.1</ecNumber>
    </recommendedName>
</protein>
<evidence type="ECO:0000256" key="4">
    <source>
        <dbReference type="ARBA" id="ARBA00022723"/>
    </source>
</evidence>
<evidence type="ECO:0000259" key="8">
    <source>
        <dbReference type="PROSITE" id="PS51144"/>
    </source>
</evidence>
<feature type="chain" id="PRO_5025096555" description="Carbonic anhydrase" evidence="7">
    <location>
        <begin position="20"/>
        <end position="246"/>
    </location>
</feature>
<proteinExistence type="inferred from homology"/>
<dbReference type="GO" id="GO:0004089">
    <property type="term" value="F:carbonate dehydratase activity"/>
    <property type="evidence" value="ECO:0007669"/>
    <property type="project" value="UniProtKB-UniRule"/>
</dbReference>
<evidence type="ECO:0000256" key="7">
    <source>
        <dbReference type="RuleBase" id="RU367011"/>
    </source>
</evidence>
<evidence type="ECO:0000256" key="3">
    <source>
        <dbReference type="ARBA" id="ARBA00014628"/>
    </source>
</evidence>
<dbReference type="InterPro" id="IPR041891">
    <property type="entry name" value="Alpha_CA_prokaryot-like"/>
</dbReference>
<keyword evidence="4 7" id="KW-0479">Metal-binding</keyword>
<evidence type="ECO:0000313" key="10">
    <source>
        <dbReference type="Proteomes" id="UP000029920"/>
    </source>
</evidence>
<dbReference type="CDD" id="cd03124">
    <property type="entry name" value="alpha_CA_prokaryotic_like"/>
    <property type="match status" value="1"/>
</dbReference>
<dbReference type="Gene3D" id="3.10.200.10">
    <property type="entry name" value="Alpha carbonic anhydrase"/>
    <property type="match status" value="1"/>
</dbReference>
<keyword evidence="6 7" id="KW-0456">Lyase</keyword>
<keyword evidence="10" id="KW-1185">Reference proteome</keyword>
<dbReference type="PROSITE" id="PS51144">
    <property type="entry name" value="ALPHA_CA_2"/>
    <property type="match status" value="1"/>
</dbReference>
<keyword evidence="7" id="KW-0732">Signal</keyword>
<evidence type="ECO:0000313" key="9">
    <source>
        <dbReference type="EMBL" id="TLE14837.1"/>
    </source>
</evidence>
<sequence>MINYKKFASILMLSASLYAAEYTAEWNYTNKGPSRWHSLHPEWETCFLGKEQSPINISSLRAIDKINSLILRYESDSKNVVNNGHTLQLNFDNMSYITFNDTKYNLLQAHFHTPSEHHLDGVIYPLEGHLVHQNENGDLLVIGVFFKKGKQNPIIKSMLANYSTEINNQMPLEKLNAKMLLPTKYRFYSLKGSLTTPPCTENVQWIILDNPATASAEQIKKLRELFHNNNARTLQDSNNREITFTK</sequence>
<dbReference type="SUPFAM" id="SSF51069">
    <property type="entry name" value="Carbonic anhydrase"/>
    <property type="match status" value="1"/>
</dbReference>
<dbReference type="PANTHER" id="PTHR18952">
    <property type="entry name" value="CARBONIC ANHYDRASE"/>
    <property type="match status" value="1"/>
</dbReference>
<reference evidence="9 10" key="1">
    <citation type="journal article" date="2014" name="Genome Announc.">
        <title>Draft genome sequences of eight enterohepatic helicobacter species isolated from both laboratory and wild rodents.</title>
        <authorList>
            <person name="Sheh A."/>
            <person name="Shen Z."/>
            <person name="Fox J.G."/>
        </authorList>
    </citation>
    <scope>NUCLEOTIDE SEQUENCE [LARGE SCALE GENOMIC DNA]</scope>
    <source>
        <strain evidence="9 10">MIT-03-7007</strain>
    </source>
</reference>
<accession>A0A4U8UC68</accession>
<dbReference type="PROSITE" id="PS00162">
    <property type="entry name" value="ALPHA_CA_1"/>
    <property type="match status" value="1"/>
</dbReference>
<dbReference type="AlphaFoldDB" id="A0A4U8UC68"/>
<dbReference type="GO" id="GO:0006730">
    <property type="term" value="P:one-carbon metabolic process"/>
    <property type="evidence" value="ECO:0007669"/>
    <property type="project" value="TreeGrafter"/>
</dbReference>
<comment type="caution">
    <text evidence="9">The sequence shown here is derived from an EMBL/GenBank/DDBJ whole genome shotgun (WGS) entry which is preliminary data.</text>
</comment>
<dbReference type="InterPro" id="IPR018338">
    <property type="entry name" value="Carbonic_anhydrase_a-class_CS"/>
</dbReference>
<name>A0A4U8UC68_9HELI</name>
<evidence type="ECO:0000256" key="6">
    <source>
        <dbReference type="ARBA" id="ARBA00023239"/>
    </source>
</evidence>
<comment type="function">
    <text evidence="7">Reversible hydration of carbon dioxide.</text>
</comment>
<dbReference type="Pfam" id="PF00194">
    <property type="entry name" value="Carb_anhydrase"/>
    <property type="match status" value="1"/>
</dbReference>
<dbReference type="EMBL" id="JRPC02000022">
    <property type="protein sequence ID" value="TLE14837.1"/>
    <property type="molecule type" value="Genomic_DNA"/>
</dbReference>
<dbReference type="InterPro" id="IPR001148">
    <property type="entry name" value="CA_dom"/>
</dbReference>
<dbReference type="GO" id="GO:0008270">
    <property type="term" value="F:zinc ion binding"/>
    <property type="evidence" value="ECO:0007669"/>
    <property type="project" value="UniProtKB-UniRule"/>
</dbReference>